<evidence type="ECO:0000256" key="1">
    <source>
        <dbReference type="ARBA" id="ARBA00004824"/>
    </source>
</evidence>
<dbReference type="PANTHER" id="PTHR42743">
    <property type="entry name" value="AMINO-ACID AMINOTRANSFERASE"/>
    <property type="match status" value="1"/>
</dbReference>
<dbReference type="EMBL" id="JAENRR010000010">
    <property type="protein sequence ID" value="MBK3516914.1"/>
    <property type="molecule type" value="Genomic_DNA"/>
</dbReference>
<evidence type="ECO:0000256" key="8">
    <source>
        <dbReference type="ARBA" id="ARBA00049229"/>
    </source>
</evidence>
<comment type="caution">
    <text evidence="9">The sequence shown here is derived from an EMBL/GenBank/DDBJ whole genome shotgun (WGS) entry which is preliminary data.</text>
</comment>
<dbReference type="Gene3D" id="3.30.470.10">
    <property type="match status" value="1"/>
</dbReference>
<comment type="catalytic activity">
    <reaction evidence="8">
        <text>L-leucine + 2-oxoglutarate = 4-methyl-2-oxopentanoate + L-glutamate</text>
        <dbReference type="Rhea" id="RHEA:18321"/>
        <dbReference type="ChEBI" id="CHEBI:16810"/>
        <dbReference type="ChEBI" id="CHEBI:17865"/>
        <dbReference type="ChEBI" id="CHEBI:29985"/>
        <dbReference type="ChEBI" id="CHEBI:57427"/>
        <dbReference type="EC" id="2.6.1.42"/>
    </reaction>
</comment>
<dbReference type="EC" id="2.6.1.42" evidence="5"/>
<dbReference type="InterPro" id="IPR001544">
    <property type="entry name" value="Aminotrans_IV"/>
</dbReference>
<organism evidence="9 10">
    <name type="scientific">Carboxylicivirga marina</name>
    <dbReference type="NCBI Taxonomy" id="2800988"/>
    <lineage>
        <taxon>Bacteria</taxon>
        <taxon>Pseudomonadati</taxon>
        <taxon>Bacteroidota</taxon>
        <taxon>Bacteroidia</taxon>
        <taxon>Marinilabiliales</taxon>
        <taxon>Marinilabiliaceae</taxon>
        <taxon>Carboxylicivirga</taxon>
    </lineage>
</organism>
<dbReference type="Pfam" id="PF01063">
    <property type="entry name" value="Aminotran_4"/>
    <property type="match status" value="1"/>
</dbReference>
<evidence type="ECO:0000256" key="7">
    <source>
        <dbReference type="ARBA" id="ARBA00048798"/>
    </source>
</evidence>
<comment type="pathway">
    <text evidence="2">Amino-acid biosynthesis; L-valine biosynthesis; L-valine from pyruvate: step 4/4.</text>
</comment>
<evidence type="ECO:0000256" key="4">
    <source>
        <dbReference type="ARBA" id="ARBA00009320"/>
    </source>
</evidence>
<sequence>MNESLYILLNGNRISGDKAIFKASNRAFKFGDALFETIRCMHQKPMWFHDHYQRLINGMSLLKMDIKSLPPASIIEEQITSLIQKNKLFGDVRTRLTIFREDGGLYTPLSNKINYLIEVSPLSSNGYQLNPKGLLLDIYEEERKPTNRWCHYKSANALLFVMAGLFKQEQKKDDVLIVNTNNQIIEGLASNLFWIKDNIIFTPMRSSACVDGIMRKQLIRILREHQYVVQEVSGTNYDTLHQADEIFLSNAIQGIQWVVGLKDKRYYCKLSKAISRLLNEDASSYMSDFQEN</sequence>
<reference evidence="9 10" key="1">
    <citation type="submission" date="2021-01" db="EMBL/GenBank/DDBJ databases">
        <title>Carboxyliciviraga sp.nov., isolated from coastal sediments.</title>
        <authorList>
            <person name="Lu D."/>
            <person name="Zhang T."/>
        </authorList>
    </citation>
    <scope>NUCLEOTIDE SEQUENCE [LARGE SCALE GENOMIC DNA]</scope>
    <source>
        <strain evidence="9 10">N1Y132</strain>
    </source>
</reference>
<comment type="similarity">
    <text evidence="4">Belongs to the class-IV pyridoxal-phosphate-dependent aminotransferase family.</text>
</comment>
<comment type="catalytic activity">
    <reaction evidence="7">
        <text>L-isoleucine + 2-oxoglutarate = (S)-3-methyl-2-oxopentanoate + L-glutamate</text>
        <dbReference type="Rhea" id="RHEA:24801"/>
        <dbReference type="ChEBI" id="CHEBI:16810"/>
        <dbReference type="ChEBI" id="CHEBI:29985"/>
        <dbReference type="ChEBI" id="CHEBI:35146"/>
        <dbReference type="ChEBI" id="CHEBI:58045"/>
        <dbReference type="EC" id="2.6.1.42"/>
    </reaction>
</comment>
<dbReference type="CDD" id="cd00449">
    <property type="entry name" value="PLPDE_IV"/>
    <property type="match status" value="1"/>
</dbReference>
<evidence type="ECO:0000313" key="10">
    <source>
        <dbReference type="Proteomes" id="UP000605676"/>
    </source>
</evidence>
<protein>
    <recommendedName>
        <fullName evidence="5">branched-chain-amino-acid transaminase</fullName>
        <ecNumber evidence="5">2.6.1.42</ecNumber>
    </recommendedName>
</protein>
<dbReference type="Proteomes" id="UP000605676">
    <property type="component" value="Unassembled WGS sequence"/>
</dbReference>
<dbReference type="SUPFAM" id="SSF56752">
    <property type="entry name" value="D-aminoacid aminotransferase-like PLP-dependent enzymes"/>
    <property type="match status" value="1"/>
</dbReference>
<dbReference type="RefSeq" id="WP_200464144.1">
    <property type="nucleotide sequence ID" value="NZ_JAENRR010000010.1"/>
</dbReference>
<evidence type="ECO:0000256" key="6">
    <source>
        <dbReference type="ARBA" id="ARBA00048212"/>
    </source>
</evidence>
<dbReference type="InterPro" id="IPR036038">
    <property type="entry name" value="Aminotransferase-like"/>
</dbReference>
<evidence type="ECO:0000256" key="5">
    <source>
        <dbReference type="ARBA" id="ARBA00013053"/>
    </source>
</evidence>
<evidence type="ECO:0000256" key="3">
    <source>
        <dbReference type="ARBA" id="ARBA00005072"/>
    </source>
</evidence>
<name>A0ABS1HGZ6_9BACT</name>
<dbReference type="GO" id="GO:0008483">
    <property type="term" value="F:transaminase activity"/>
    <property type="evidence" value="ECO:0007669"/>
    <property type="project" value="UniProtKB-KW"/>
</dbReference>
<comment type="catalytic activity">
    <reaction evidence="6">
        <text>L-valine + 2-oxoglutarate = 3-methyl-2-oxobutanoate + L-glutamate</text>
        <dbReference type="Rhea" id="RHEA:24813"/>
        <dbReference type="ChEBI" id="CHEBI:11851"/>
        <dbReference type="ChEBI" id="CHEBI:16810"/>
        <dbReference type="ChEBI" id="CHEBI:29985"/>
        <dbReference type="ChEBI" id="CHEBI:57762"/>
        <dbReference type="EC" id="2.6.1.42"/>
    </reaction>
</comment>
<dbReference type="Gene3D" id="3.20.10.10">
    <property type="entry name" value="D-amino Acid Aminotransferase, subunit A, domain 2"/>
    <property type="match status" value="1"/>
</dbReference>
<dbReference type="InterPro" id="IPR050571">
    <property type="entry name" value="Class-IV_PLP-Dep_Aminotrnsfr"/>
</dbReference>
<evidence type="ECO:0000256" key="2">
    <source>
        <dbReference type="ARBA" id="ARBA00004931"/>
    </source>
</evidence>
<dbReference type="InterPro" id="IPR043132">
    <property type="entry name" value="BCAT-like_C"/>
</dbReference>
<dbReference type="PANTHER" id="PTHR42743:SF11">
    <property type="entry name" value="AMINODEOXYCHORISMATE LYASE"/>
    <property type="match status" value="1"/>
</dbReference>
<keyword evidence="9" id="KW-0032">Aminotransferase</keyword>
<evidence type="ECO:0000313" key="9">
    <source>
        <dbReference type="EMBL" id="MBK3516914.1"/>
    </source>
</evidence>
<comment type="pathway">
    <text evidence="3">Amino-acid biosynthesis; L-leucine biosynthesis; L-leucine from 3-methyl-2-oxobutanoate: step 4/4.</text>
</comment>
<keyword evidence="10" id="KW-1185">Reference proteome</keyword>
<proteinExistence type="inferred from homology"/>
<accession>A0ABS1HGZ6</accession>
<gene>
    <name evidence="9" type="ORF">JIV24_06140</name>
</gene>
<comment type="pathway">
    <text evidence="1">Amino-acid biosynthesis; L-isoleucine biosynthesis; L-isoleucine from 2-oxobutanoate: step 4/4.</text>
</comment>
<keyword evidence="9" id="KW-0808">Transferase</keyword>
<dbReference type="InterPro" id="IPR043131">
    <property type="entry name" value="BCAT-like_N"/>
</dbReference>